<dbReference type="PANTHER" id="PTHR22946">
    <property type="entry name" value="DIENELACTONE HYDROLASE DOMAIN-CONTAINING PROTEIN-RELATED"/>
    <property type="match status" value="1"/>
</dbReference>
<keyword evidence="3" id="KW-1185">Reference proteome</keyword>
<dbReference type="Proteomes" id="UP000198346">
    <property type="component" value="Unassembled WGS sequence"/>
</dbReference>
<dbReference type="Pfam" id="PF01738">
    <property type="entry name" value="DLH"/>
    <property type="match status" value="1"/>
</dbReference>
<dbReference type="EMBL" id="FZQA01000003">
    <property type="protein sequence ID" value="SNT73365.1"/>
    <property type="molecule type" value="Genomic_DNA"/>
</dbReference>
<dbReference type="InterPro" id="IPR029058">
    <property type="entry name" value="AB_hydrolase_fold"/>
</dbReference>
<dbReference type="RefSeq" id="WP_089412231.1">
    <property type="nucleotide sequence ID" value="NZ_FZQA01000003.1"/>
</dbReference>
<reference evidence="2 3" key="1">
    <citation type="submission" date="2017-07" db="EMBL/GenBank/DDBJ databases">
        <authorList>
            <person name="Sun Z.S."/>
            <person name="Albrecht U."/>
            <person name="Echele G."/>
            <person name="Lee C.C."/>
        </authorList>
    </citation>
    <scope>NUCLEOTIDE SEQUENCE [LARGE SCALE GENOMIC DNA]</scope>
    <source>
        <strain evidence="2 3">CGMCC 1.12710</strain>
    </source>
</reference>
<dbReference type="GO" id="GO:0016787">
    <property type="term" value="F:hydrolase activity"/>
    <property type="evidence" value="ECO:0007669"/>
    <property type="project" value="UniProtKB-KW"/>
</dbReference>
<dbReference type="PANTHER" id="PTHR22946:SF0">
    <property type="entry name" value="DIENELACTONE HYDROLASE DOMAIN-CONTAINING PROTEIN"/>
    <property type="match status" value="1"/>
</dbReference>
<dbReference type="InterPro" id="IPR050261">
    <property type="entry name" value="FrsA_esterase"/>
</dbReference>
<dbReference type="OrthoDB" id="9787933at2"/>
<organism evidence="2 3">
    <name type="scientific">Amphiplicatus metriothermophilus</name>
    <dbReference type="NCBI Taxonomy" id="1519374"/>
    <lineage>
        <taxon>Bacteria</taxon>
        <taxon>Pseudomonadati</taxon>
        <taxon>Pseudomonadota</taxon>
        <taxon>Alphaproteobacteria</taxon>
        <taxon>Parvularculales</taxon>
        <taxon>Parvularculaceae</taxon>
        <taxon>Amphiplicatus</taxon>
    </lineage>
</organism>
<gene>
    <name evidence="2" type="ORF">SAMN06297382_1764</name>
</gene>
<accession>A0A239PSX2</accession>
<dbReference type="InterPro" id="IPR002925">
    <property type="entry name" value="Dienelactn_hydro"/>
</dbReference>
<dbReference type="SUPFAM" id="SSF53474">
    <property type="entry name" value="alpha/beta-Hydrolases"/>
    <property type="match status" value="1"/>
</dbReference>
<protein>
    <submittedName>
        <fullName evidence="2">Dienelactone hydrolase</fullName>
    </submittedName>
</protein>
<feature type="domain" description="Dienelactone hydrolase" evidence="1">
    <location>
        <begin position="20"/>
        <end position="237"/>
    </location>
</feature>
<sequence length="239" mass="26014">MTVTTRAIEYEHLGKTFEGVLAWDDVQTGALPAVLIAHAWAGRTENEVEFAKRIAGLGYAGFALDLYGKGIVGASKEENQKLMSPFLEDRGMLQSRLQRIVDVVKDQPEVDSKKIAIMGFCFGGLCALDLARTGAEIRGAASFHGLFNPPGDTQGKKIKAKVIAFHGWDDPMVPPEDVVALGKELTEAGADWQIHAYGGTMHAFTNPEANDPDFGTVYNKTAADRAWTSFQTFLKECFG</sequence>
<dbReference type="Gene3D" id="3.40.50.1820">
    <property type="entry name" value="alpha/beta hydrolase"/>
    <property type="match status" value="1"/>
</dbReference>
<name>A0A239PSX2_9PROT</name>
<evidence type="ECO:0000259" key="1">
    <source>
        <dbReference type="Pfam" id="PF01738"/>
    </source>
</evidence>
<keyword evidence="2" id="KW-0378">Hydrolase</keyword>
<dbReference type="AlphaFoldDB" id="A0A239PSX2"/>
<proteinExistence type="predicted"/>
<evidence type="ECO:0000313" key="3">
    <source>
        <dbReference type="Proteomes" id="UP000198346"/>
    </source>
</evidence>
<evidence type="ECO:0000313" key="2">
    <source>
        <dbReference type="EMBL" id="SNT73365.1"/>
    </source>
</evidence>